<dbReference type="GO" id="GO:0005886">
    <property type="term" value="C:plasma membrane"/>
    <property type="evidence" value="ECO:0007669"/>
    <property type="project" value="UniProtKB-SubCell"/>
</dbReference>
<dbReference type="PANTHER" id="PTHR10628:SF25">
    <property type="entry name" value="SIALIDASE-1"/>
    <property type="match status" value="1"/>
</dbReference>
<evidence type="ECO:0000256" key="12">
    <source>
        <dbReference type="ARBA" id="ARBA00022801"/>
    </source>
</evidence>
<evidence type="ECO:0000256" key="17">
    <source>
        <dbReference type="ARBA" id="ARBA00023228"/>
    </source>
</evidence>
<proteinExistence type="inferred from homology"/>
<evidence type="ECO:0000256" key="4">
    <source>
        <dbReference type="ARBA" id="ARBA00004236"/>
    </source>
</evidence>
<dbReference type="GO" id="GO:0009313">
    <property type="term" value="P:oligosaccharide catabolic process"/>
    <property type="evidence" value="ECO:0007669"/>
    <property type="project" value="TreeGrafter"/>
</dbReference>
<evidence type="ECO:0000256" key="5">
    <source>
        <dbReference type="ARBA" id="ARBA00004541"/>
    </source>
</evidence>
<comment type="function">
    <text evidence="21">Catalyzes the removal of sialic acid (N-acetylneuraminic acid) moieties from glycoproteins and glycolipids. To be active, it is strictly dependent on its presence in the multienzyme complex. Appears to have a preference for alpha 2-3 and alpha 2-6 sialyl linkage.</text>
</comment>
<keyword evidence="20" id="KW-0968">Cytoplasmic vesicle</keyword>
<keyword evidence="28" id="KW-1185">Reference proteome</keyword>
<dbReference type="EC" id="3.2.1.18" evidence="7"/>
<evidence type="ECO:0000256" key="6">
    <source>
        <dbReference type="ARBA" id="ARBA00009348"/>
    </source>
</evidence>
<evidence type="ECO:0000256" key="3">
    <source>
        <dbReference type="ARBA" id="ARBA00004227"/>
    </source>
</evidence>
<keyword evidence="16" id="KW-0325">Glycoprotein</keyword>
<evidence type="ECO:0000256" key="9">
    <source>
        <dbReference type="ARBA" id="ARBA00022553"/>
    </source>
</evidence>
<keyword evidence="19" id="KW-0326">Glycosidase</keyword>
<keyword evidence="18" id="KW-0119">Carbohydrate metabolism</keyword>
<dbReference type="AlphaFoldDB" id="A0AAN8MB93"/>
<evidence type="ECO:0000256" key="11">
    <source>
        <dbReference type="ARBA" id="ARBA00022737"/>
    </source>
</evidence>
<dbReference type="Proteomes" id="UP001356427">
    <property type="component" value="Unassembled WGS sequence"/>
</dbReference>
<dbReference type="GO" id="GO:0004308">
    <property type="term" value="F:exo-alpha-sialidase activity"/>
    <property type="evidence" value="ECO:0007669"/>
    <property type="project" value="UniProtKB-EC"/>
</dbReference>
<evidence type="ECO:0000313" key="28">
    <source>
        <dbReference type="Proteomes" id="UP001356427"/>
    </source>
</evidence>
<keyword evidence="9" id="KW-0597">Phosphoprotein</keyword>
<dbReference type="GO" id="GO:0006689">
    <property type="term" value="P:ganglioside catabolic process"/>
    <property type="evidence" value="ECO:0007669"/>
    <property type="project" value="TreeGrafter"/>
</dbReference>
<keyword evidence="17" id="KW-0458">Lysosome</keyword>
<evidence type="ECO:0000256" key="18">
    <source>
        <dbReference type="ARBA" id="ARBA00023277"/>
    </source>
</evidence>
<evidence type="ECO:0000256" key="7">
    <source>
        <dbReference type="ARBA" id="ARBA00012733"/>
    </source>
</evidence>
<dbReference type="InterPro" id="IPR036278">
    <property type="entry name" value="Sialidase_sf"/>
</dbReference>
<evidence type="ECO:0000256" key="2">
    <source>
        <dbReference type="ARBA" id="ARBA00004207"/>
    </source>
</evidence>
<sequence length="407" mass="44856">MPQYHNFLCQGTFERIPNIMVTRAGLMGIRSRLAVLFSVVLSLCTSFGQIDPLVYDEQLLWVSGGAGQVSTYRIPLLSFTTKGSLLAFSEARKKSASDVGAKFLAMRRSTDRGATWSPTTFIVDDGILADGLNLGSVVVDEETGSVLLIYSLCFHQYQCDPASIMLVESMDDGLSWTPPRNLSVQLGVKNFVPGPGFGIQKHYPPAKGRLVVCGHGTLEGDGVFCILSDDHGRNWKNGAALKSIPYNQPKQALDFNPDECQPVEMEDGSIVINVRNQNNYHCHCRMVVRSLDGGETLPMEQLLFDSTLIDPVVAAGALQKEGVMYFTNPADSTHRVNLTLRWSLTNGTSWEKKAVQIWAGPSGYSCMTSLTNGGAEDRKFIFVIYEKGHKDYYETISFAKIHLYGGR</sequence>
<evidence type="ECO:0000256" key="8">
    <source>
        <dbReference type="ARBA" id="ARBA00022475"/>
    </source>
</evidence>
<dbReference type="EMBL" id="JAGTTL010000004">
    <property type="protein sequence ID" value="KAK6323597.1"/>
    <property type="molecule type" value="Genomic_DNA"/>
</dbReference>
<dbReference type="GO" id="GO:0005765">
    <property type="term" value="C:lysosomal membrane"/>
    <property type="evidence" value="ECO:0007669"/>
    <property type="project" value="UniProtKB-SubCell"/>
</dbReference>
<dbReference type="CDD" id="cd15482">
    <property type="entry name" value="Sialidase_non-viral"/>
    <property type="match status" value="1"/>
</dbReference>
<evidence type="ECO:0000259" key="26">
    <source>
        <dbReference type="Pfam" id="PF13088"/>
    </source>
</evidence>
<comment type="catalytic activity">
    <reaction evidence="1">
        <text>Hydrolysis of alpha-(2-&gt;3)-, alpha-(2-&gt;6)-, alpha-(2-&gt;8)- glycosidic linkages of terminal sialic acid residues in oligosaccharides, glycoproteins, glycolipids, colominic acid and synthetic substrates.</text>
        <dbReference type="EC" id="3.2.1.18"/>
    </reaction>
</comment>
<comment type="caution">
    <text evidence="27">The sequence shown here is derived from an EMBL/GenBank/DDBJ whole genome shotgun (WGS) entry which is preliminary data.</text>
</comment>
<dbReference type="InterPro" id="IPR011040">
    <property type="entry name" value="Sialidase"/>
</dbReference>
<dbReference type="SUPFAM" id="SSF50939">
    <property type="entry name" value="Sialidases"/>
    <property type="match status" value="1"/>
</dbReference>
<dbReference type="GO" id="GO:0031410">
    <property type="term" value="C:cytoplasmic vesicle"/>
    <property type="evidence" value="ECO:0007669"/>
    <property type="project" value="UniProtKB-SubCell"/>
</dbReference>
<name>A0AAN8MB93_9TELE</name>
<dbReference type="Pfam" id="PF13088">
    <property type="entry name" value="BNR_2"/>
    <property type="match status" value="1"/>
</dbReference>
<dbReference type="PANTHER" id="PTHR10628">
    <property type="entry name" value="SIALIDASE"/>
    <property type="match status" value="1"/>
</dbReference>
<dbReference type="Gene3D" id="2.120.10.10">
    <property type="match status" value="1"/>
</dbReference>
<keyword evidence="11" id="KW-0677">Repeat</keyword>
<evidence type="ECO:0000256" key="21">
    <source>
        <dbReference type="ARBA" id="ARBA00037235"/>
    </source>
</evidence>
<evidence type="ECO:0000256" key="14">
    <source>
        <dbReference type="ARBA" id="ARBA00023098"/>
    </source>
</evidence>
<evidence type="ECO:0000256" key="19">
    <source>
        <dbReference type="ARBA" id="ARBA00023295"/>
    </source>
</evidence>
<evidence type="ECO:0000256" key="15">
    <source>
        <dbReference type="ARBA" id="ARBA00023136"/>
    </source>
</evidence>
<comment type="similarity">
    <text evidence="6">Belongs to the glycosyl hydrolase 33 family.</text>
</comment>
<evidence type="ECO:0000256" key="23">
    <source>
        <dbReference type="ARBA" id="ARBA00040509"/>
    </source>
</evidence>
<evidence type="ECO:0000256" key="20">
    <source>
        <dbReference type="ARBA" id="ARBA00023329"/>
    </source>
</evidence>
<evidence type="ECO:0000256" key="22">
    <source>
        <dbReference type="ARBA" id="ARBA00038519"/>
    </source>
</evidence>
<organism evidence="27 28">
    <name type="scientific">Coregonus suidteri</name>
    <dbReference type="NCBI Taxonomy" id="861788"/>
    <lineage>
        <taxon>Eukaryota</taxon>
        <taxon>Metazoa</taxon>
        <taxon>Chordata</taxon>
        <taxon>Craniata</taxon>
        <taxon>Vertebrata</taxon>
        <taxon>Euteleostomi</taxon>
        <taxon>Actinopterygii</taxon>
        <taxon>Neopterygii</taxon>
        <taxon>Teleostei</taxon>
        <taxon>Protacanthopterygii</taxon>
        <taxon>Salmoniformes</taxon>
        <taxon>Salmonidae</taxon>
        <taxon>Coregoninae</taxon>
        <taxon>Coregonus</taxon>
    </lineage>
</organism>
<evidence type="ECO:0000256" key="13">
    <source>
        <dbReference type="ARBA" id="ARBA00022963"/>
    </source>
</evidence>
<dbReference type="GO" id="GO:0043202">
    <property type="term" value="C:lysosomal lumen"/>
    <property type="evidence" value="ECO:0007669"/>
    <property type="project" value="UniProtKB-SubCell"/>
</dbReference>
<evidence type="ECO:0000256" key="25">
    <source>
        <dbReference type="ARBA" id="ARBA00041413"/>
    </source>
</evidence>
<comment type="subcellular location">
    <subcellularLocation>
        <location evidence="4">Cell membrane</location>
    </subcellularLocation>
    <subcellularLocation>
        <location evidence="5">Cytoplasmic vesicle</location>
    </subcellularLocation>
    <subcellularLocation>
        <location evidence="3">Lysosome lumen</location>
    </subcellularLocation>
    <subcellularLocation>
        <location evidence="2">Lysosome membrane</location>
        <topology evidence="2">Peripheral membrane protein</topology>
        <orientation evidence="2">Lumenal side</orientation>
    </subcellularLocation>
</comment>
<keyword evidence="8" id="KW-1003">Cell membrane</keyword>
<evidence type="ECO:0000256" key="16">
    <source>
        <dbReference type="ARBA" id="ARBA00023180"/>
    </source>
</evidence>
<evidence type="ECO:0000256" key="1">
    <source>
        <dbReference type="ARBA" id="ARBA00000427"/>
    </source>
</evidence>
<feature type="domain" description="Sialidase" evidence="26">
    <location>
        <begin position="83"/>
        <end position="373"/>
    </location>
</feature>
<dbReference type="InterPro" id="IPR026856">
    <property type="entry name" value="Sialidase_fam"/>
</dbReference>
<accession>A0AAN8MB93</accession>
<keyword evidence="14" id="KW-0443">Lipid metabolism</keyword>
<evidence type="ECO:0000313" key="27">
    <source>
        <dbReference type="EMBL" id="KAK6323597.1"/>
    </source>
</evidence>
<comment type="subunit">
    <text evidence="22">Interacts with cathepsin A (protective protein), beta-galactosidase and N-acetylgalactosamine-6-sulfate sulfatase in a multienzyme complex.</text>
</comment>
<keyword evidence="13" id="KW-0442">Lipid degradation</keyword>
<gene>
    <name evidence="27" type="ORF">J4Q44_G00059360</name>
</gene>
<evidence type="ECO:0000256" key="24">
    <source>
        <dbReference type="ARBA" id="ARBA00041332"/>
    </source>
</evidence>
<keyword evidence="12" id="KW-0378">Hydrolase</keyword>
<evidence type="ECO:0000256" key="10">
    <source>
        <dbReference type="ARBA" id="ARBA00022729"/>
    </source>
</evidence>
<keyword evidence="15" id="KW-0472">Membrane</keyword>
<protein>
    <recommendedName>
        <fullName evidence="23">Sialidase-1</fullName>
        <ecNumber evidence="7">3.2.1.18</ecNumber>
    </recommendedName>
    <alternativeName>
        <fullName evidence="25">Lysosomal sialidase</fullName>
    </alternativeName>
    <alternativeName>
        <fullName evidence="24">N-acetyl-alpha-neuraminidase 1</fullName>
    </alternativeName>
</protein>
<reference evidence="27 28" key="1">
    <citation type="submission" date="2021-04" db="EMBL/GenBank/DDBJ databases">
        <authorList>
            <person name="De Guttry C."/>
            <person name="Zahm M."/>
            <person name="Klopp C."/>
            <person name="Cabau C."/>
            <person name="Louis A."/>
            <person name="Berthelot C."/>
            <person name="Parey E."/>
            <person name="Roest Crollius H."/>
            <person name="Montfort J."/>
            <person name="Robinson-Rechavi M."/>
            <person name="Bucao C."/>
            <person name="Bouchez O."/>
            <person name="Gislard M."/>
            <person name="Lluch J."/>
            <person name="Milhes M."/>
            <person name="Lampietro C."/>
            <person name="Lopez Roques C."/>
            <person name="Donnadieu C."/>
            <person name="Braasch I."/>
            <person name="Desvignes T."/>
            <person name="Postlethwait J."/>
            <person name="Bobe J."/>
            <person name="Wedekind C."/>
            <person name="Guiguen Y."/>
        </authorList>
    </citation>
    <scope>NUCLEOTIDE SEQUENCE [LARGE SCALE GENOMIC DNA]</scope>
    <source>
        <strain evidence="27">Cs_M1</strain>
        <tissue evidence="27">Blood</tissue>
    </source>
</reference>
<dbReference type="FunFam" id="2.120.10.10:FF:000003">
    <property type="entry name" value="Neuraminidase 1"/>
    <property type="match status" value="1"/>
</dbReference>
<keyword evidence="10" id="KW-0732">Signal</keyword>